<feature type="region of interest" description="Disordered" evidence="3">
    <location>
        <begin position="277"/>
        <end position="772"/>
    </location>
</feature>
<feature type="compositionally biased region" description="Pro residues" evidence="3">
    <location>
        <begin position="379"/>
        <end position="393"/>
    </location>
</feature>
<evidence type="ECO:0000256" key="3">
    <source>
        <dbReference type="SAM" id="MobiDB-lite"/>
    </source>
</evidence>
<dbReference type="OrthoDB" id="21449at2759"/>
<keyword evidence="6" id="KW-1185">Reference proteome</keyword>
<feature type="compositionally biased region" description="Low complexity" evidence="3">
    <location>
        <begin position="323"/>
        <end position="333"/>
    </location>
</feature>
<name>A0A9P4Q255_9PEZI</name>
<feature type="region of interest" description="Disordered" evidence="3">
    <location>
        <begin position="199"/>
        <end position="265"/>
    </location>
</feature>
<feature type="domain" description="Bromo" evidence="4">
    <location>
        <begin position="792"/>
        <end position="898"/>
    </location>
</feature>
<feature type="compositionally biased region" description="Acidic residues" evidence="3">
    <location>
        <begin position="924"/>
        <end position="939"/>
    </location>
</feature>
<accession>A0A9P4Q255</accession>
<dbReference type="SUPFAM" id="SSF47370">
    <property type="entry name" value="Bromodomain"/>
    <property type="match status" value="1"/>
</dbReference>
<comment type="caution">
    <text evidence="5">The sequence shown here is derived from an EMBL/GenBank/DDBJ whole genome shotgun (WGS) entry which is preliminary data.</text>
</comment>
<organism evidence="5 6">
    <name type="scientific">Polychaeton citri CBS 116435</name>
    <dbReference type="NCBI Taxonomy" id="1314669"/>
    <lineage>
        <taxon>Eukaryota</taxon>
        <taxon>Fungi</taxon>
        <taxon>Dikarya</taxon>
        <taxon>Ascomycota</taxon>
        <taxon>Pezizomycotina</taxon>
        <taxon>Dothideomycetes</taxon>
        <taxon>Dothideomycetidae</taxon>
        <taxon>Capnodiales</taxon>
        <taxon>Capnodiaceae</taxon>
        <taxon>Polychaeton</taxon>
    </lineage>
</organism>
<evidence type="ECO:0000256" key="2">
    <source>
        <dbReference type="PROSITE-ProRule" id="PRU00035"/>
    </source>
</evidence>
<feature type="compositionally biased region" description="Low complexity" evidence="3">
    <location>
        <begin position="411"/>
        <end position="430"/>
    </location>
</feature>
<evidence type="ECO:0000256" key="1">
    <source>
        <dbReference type="ARBA" id="ARBA00023117"/>
    </source>
</evidence>
<dbReference type="Gene3D" id="1.20.920.10">
    <property type="entry name" value="Bromodomain-like"/>
    <property type="match status" value="1"/>
</dbReference>
<feature type="compositionally biased region" description="Low complexity" evidence="3">
    <location>
        <begin position="677"/>
        <end position="691"/>
    </location>
</feature>
<feature type="compositionally biased region" description="Low complexity" evidence="3">
    <location>
        <begin position="521"/>
        <end position="537"/>
    </location>
</feature>
<dbReference type="AlphaFoldDB" id="A0A9P4Q255"/>
<feature type="compositionally biased region" description="Polar residues" evidence="3">
    <location>
        <begin position="233"/>
        <end position="242"/>
    </location>
</feature>
<dbReference type="InterPro" id="IPR001487">
    <property type="entry name" value="Bromodomain"/>
</dbReference>
<feature type="compositionally biased region" description="Pro residues" evidence="3">
    <location>
        <begin position="568"/>
        <end position="588"/>
    </location>
</feature>
<evidence type="ECO:0000313" key="5">
    <source>
        <dbReference type="EMBL" id="KAF2717096.1"/>
    </source>
</evidence>
<proteinExistence type="predicted"/>
<sequence length="950" mass="103242">MSHSAAPLSASANRINAHDNASTATTTNTTTTAAAYTPLESLLLFQALRNSNTIDSTSFSRISDELKKVPLITNDPSYDSGRLSPDALRELYLWLLKDEVKFDLERKPDGNEAAPKTNGDAGDSPGSRKRKAPSPTLPTVSEAAKHIHLLPQLVTRLYVRYRENVIRKIRDQESRHDTLTREVGEINLGKWDDRLRQQNAPASVAPKQPSDAHAHAHAHAQTQPPALRHETVQQDTTKSATASPVAISPRTGDSVPAVHQQPKRYSQAKIDAIVNHGSEQSPSRPSSAGAPSQQLQQHRRSSSNTTLPPLSEMAPTSPRFGVPPKAAHAQAPGPGHGYTHHSPTNSQGSPFLAHHHPGPHMQSPQMSHTASRPSSSPRPILPPPPSMKYPPSVPQQGHVPPQPGMQTARAPPVQHPSQYSPQQYPAQRQPVAPMSGNDRHAGPYSPHPMQPQSPYFQQPQPQYPDRRASYPRQAPPMAPQGYAPQTPTHPNQQGAYMGTPYQVGPQDVNRPHQYPQTVASHPPQYQQHPQQQAQHPLQRPPQPLHQPIQQKPMPYQPYLSNYQQPGSPGTPAPQPQPLHTPATGPPNLRPALNRHLTGEVLQRLGTPVRAPLTPGGRETPLWKSERQLWPIDVPASPPRPIAEPLSPILQKAKPPARRSPSPKVVEDRTRRSRRSASAKAEEAAAQSGSARNSVKDEPVATPATETHDGNDTEASVAPSSPAASRPRTRHRRGTIQSQRSTGTTTFQKRKASLAEQPTDNSSPPPSPRPRHDKVLAARNFGKMSTVIMNEIQSHKHGSRFAHPVRDKDASGYSEIIKRPQDLKSIRAAITAGSRALANVSASDTPAGGNTLSEGIVELDRTEDLVPPKAVVNSAQLEKEVMRMLANAVMFNPGEDGMVADTREMFNDVEGKVRDWRGVGAGDAGGEDEGDGDAGDDTVVEEAGRAKRRKG</sequence>
<dbReference type="EMBL" id="MU003852">
    <property type="protein sequence ID" value="KAF2717096.1"/>
    <property type="molecule type" value="Genomic_DNA"/>
</dbReference>
<dbReference type="PROSITE" id="PS50014">
    <property type="entry name" value="BROMODOMAIN_2"/>
    <property type="match status" value="1"/>
</dbReference>
<gene>
    <name evidence="5" type="ORF">K431DRAFT_288849</name>
</gene>
<feature type="compositionally biased region" description="Low complexity" evidence="3">
    <location>
        <begin position="714"/>
        <end position="725"/>
    </location>
</feature>
<feature type="region of interest" description="Disordered" evidence="3">
    <location>
        <begin position="106"/>
        <end position="140"/>
    </location>
</feature>
<feature type="region of interest" description="Disordered" evidence="3">
    <location>
        <begin position="915"/>
        <end position="950"/>
    </location>
</feature>
<evidence type="ECO:0000259" key="4">
    <source>
        <dbReference type="PROSITE" id="PS50014"/>
    </source>
</evidence>
<dbReference type="PANTHER" id="PTHR15398">
    <property type="entry name" value="BROMODOMAIN-CONTAINING PROTEIN 8"/>
    <property type="match status" value="1"/>
</dbReference>
<dbReference type="GO" id="GO:0006325">
    <property type="term" value="P:chromatin organization"/>
    <property type="evidence" value="ECO:0007669"/>
    <property type="project" value="UniProtKB-ARBA"/>
</dbReference>
<feature type="compositionally biased region" description="Low complexity" evidence="3">
    <location>
        <begin position="280"/>
        <end position="296"/>
    </location>
</feature>
<dbReference type="Pfam" id="PF00439">
    <property type="entry name" value="Bromodomain"/>
    <property type="match status" value="1"/>
</dbReference>
<feature type="compositionally biased region" description="Polar residues" evidence="3">
    <location>
        <begin position="558"/>
        <end position="567"/>
    </location>
</feature>
<feature type="compositionally biased region" description="Polar residues" evidence="3">
    <location>
        <begin position="734"/>
        <end position="746"/>
    </location>
</feature>
<evidence type="ECO:0000313" key="6">
    <source>
        <dbReference type="Proteomes" id="UP000799441"/>
    </source>
</evidence>
<feature type="compositionally biased region" description="Polar residues" evidence="3">
    <location>
        <begin position="483"/>
        <end position="494"/>
    </location>
</feature>
<dbReference type="PANTHER" id="PTHR15398:SF4">
    <property type="entry name" value="BROMODOMAIN-CONTAINING PROTEIN 8 ISOFORM X1"/>
    <property type="match status" value="1"/>
</dbReference>
<dbReference type="Proteomes" id="UP000799441">
    <property type="component" value="Unassembled WGS sequence"/>
</dbReference>
<keyword evidence="1 2" id="KW-0103">Bromodomain</keyword>
<protein>
    <recommendedName>
        <fullName evidence="4">Bromo domain-containing protein</fullName>
    </recommendedName>
</protein>
<dbReference type="GO" id="GO:0035267">
    <property type="term" value="C:NuA4 histone acetyltransferase complex"/>
    <property type="evidence" value="ECO:0007669"/>
    <property type="project" value="TreeGrafter"/>
</dbReference>
<feature type="region of interest" description="Disordered" evidence="3">
    <location>
        <begin position="1"/>
        <end position="26"/>
    </location>
</feature>
<dbReference type="InterPro" id="IPR036427">
    <property type="entry name" value="Bromodomain-like_sf"/>
</dbReference>
<reference evidence="5" key="1">
    <citation type="journal article" date="2020" name="Stud. Mycol.">
        <title>101 Dothideomycetes genomes: a test case for predicting lifestyles and emergence of pathogens.</title>
        <authorList>
            <person name="Haridas S."/>
            <person name="Albert R."/>
            <person name="Binder M."/>
            <person name="Bloem J."/>
            <person name="Labutti K."/>
            <person name="Salamov A."/>
            <person name="Andreopoulos B."/>
            <person name="Baker S."/>
            <person name="Barry K."/>
            <person name="Bills G."/>
            <person name="Bluhm B."/>
            <person name="Cannon C."/>
            <person name="Castanera R."/>
            <person name="Culley D."/>
            <person name="Daum C."/>
            <person name="Ezra D."/>
            <person name="Gonzalez J."/>
            <person name="Henrissat B."/>
            <person name="Kuo A."/>
            <person name="Liang C."/>
            <person name="Lipzen A."/>
            <person name="Lutzoni F."/>
            <person name="Magnuson J."/>
            <person name="Mondo S."/>
            <person name="Nolan M."/>
            <person name="Ohm R."/>
            <person name="Pangilinan J."/>
            <person name="Park H.-J."/>
            <person name="Ramirez L."/>
            <person name="Alfaro M."/>
            <person name="Sun H."/>
            <person name="Tritt A."/>
            <person name="Yoshinaga Y."/>
            <person name="Zwiers L.-H."/>
            <person name="Turgeon B."/>
            <person name="Goodwin S."/>
            <person name="Spatafora J."/>
            <person name="Crous P."/>
            <person name="Grigoriev I."/>
        </authorList>
    </citation>
    <scope>NUCLEOTIDE SEQUENCE</scope>
    <source>
        <strain evidence="5">CBS 116435</strain>
    </source>
</reference>